<proteinExistence type="inferred from homology"/>
<dbReference type="GO" id="GO:0055085">
    <property type="term" value="P:transmembrane transport"/>
    <property type="evidence" value="ECO:0007669"/>
    <property type="project" value="InterPro"/>
</dbReference>
<dbReference type="Gene3D" id="1.10.3720.10">
    <property type="entry name" value="MetI-like"/>
    <property type="match status" value="1"/>
</dbReference>
<feature type="transmembrane region" description="Helical" evidence="7">
    <location>
        <begin position="359"/>
        <end position="378"/>
    </location>
</feature>
<keyword evidence="10" id="KW-1185">Reference proteome</keyword>
<sequence>MKKYLFFRVLRSIVSIFLVTTIAYIMVFSMVPRRDIFKQDPMIQKLANDPDSLTDYKENAYRKMNYIDYFDTKSLIAKVEAEHPDAKVTTAHTAANAKLFKEWANDNGYKLNRYSVSKNYYVTRELPLLERLGRFYGNLIQIDTPWAIHDKSNPKLARYLRIENDKTVGWAVVGSGTRYRYQIYFNGSFPFIHQNIIKFNLGTSYPTFAGNAVTDVIGGRQGQTVSTKYKFPNGQVMNTADNVYTRQYQSPSRRNQMSYERYEDDYTNVDQVNQDPSMIGTSVRAGFWALILSYVIGIPIALGMARLKGKWFDRLFTGVVTVLMAVPGLALIYTFRYVLSVAGAPDSFPTKGASAFSSWVGPTVVLALLSVSGIVIWFRRYMVDQQQSDYVKFAKSKGLTDREIYRKHIFKNASIPVVQGIPSNIIGLISGAMMTETVFAMPGMGKMLPDSIIAHNNSVVIALVFIFTTIGVFSVLLGDVLMSIVDPRIQLAVSGDEQNG</sequence>
<keyword evidence="2 7" id="KW-0813">Transport</keyword>
<dbReference type="PATRIC" id="fig|1423792.3.peg.1857"/>
<evidence type="ECO:0000256" key="4">
    <source>
        <dbReference type="ARBA" id="ARBA00022692"/>
    </source>
</evidence>
<keyword evidence="4 7" id="KW-0812">Transmembrane</keyword>
<comment type="similarity">
    <text evidence="7">Belongs to the binding-protein-dependent transport system permease family.</text>
</comment>
<dbReference type="PANTHER" id="PTHR30465">
    <property type="entry name" value="INNER MEMBRANE ABC TRANSPORTER"/>
    <property type="match status" value="1"/>
</dbReference>
<feature type="transmembrane region" description="Helical" evidence="7">
    <location>
        <begin position="285"/>
        <end position="303"/>
    </location>
</feature>
<dbReference type="Proteomes" id="UP000051330">
    <property type="component" value="Unassembled WGS sequence"/>
</dbReference>
<keyword evidence="5 7" id="KW-1133">Transmembrane helix</keyword>
<evidence type="ECO:0000313" key="9">
    <source>
        <dbReference type="EMBL" id="KRL13802.1"/>
    </source>
</evidence>
<evidence type="ECO:0000256" key="6">
    <source>
        <dbReference type="ARBA" id="ARBA00023136"/>
    </source>
</evidence>
<dbReference type="Pfam" id="PF00528">
    <property type="entry name" value="BPD_transp_1"/>
    <property type="match status" value="1"/>
</dbReference>
<evidence type="ECO:0000256" key="1">
    <source>
        <dbReference type="ARBA" id="ARBA00004651"/>
    </source>
</evidence>
<dbReference type="RefSeq" id="WP_057818688.1">
    <property type="nucleotide sequence ID" value="NZ_AZEC01000003.1"/>
</dbReference>
<reference evidence="9 10" key="1">
    <citation type="journal article" date="2015" name="Genome Announc.">
        <title>Expanding the biotechnology potential of lactobacilli through comparative genomics of 213 strains and associated genera.</title>
        <authorList>
            <person name="Sun Z."/>
            <person name="Harris H.M."/>
            <person name="McCann A."/>
            <person name="Guo C."/>
            <person name="Argimon S."/>
            <person name="Zhang W."/>
            <person name="Yang X."/>
            <person name="Jeffery I.B."/>
            <person name="Cooney J.C."/>
            <person name="Kagawa T.F."/>
            <person name="Liu W."/>
            <person name="Song Y."/>
            <person name="Salvetti E."/>
            <person name="Wrobel A."/>
            <person name="Rasinkangas P."/>
            <person name="Parkhill J."/>
            <person name="Rea M.C."/>
            <person name="O'Sullivan O."/>
            <person name="Ritari J."/>
            <person name="Douillard F.P."/>
            <person name="Paul Ross R."/>
            <person name="Yang R."/>
            <person name="Briner A.E."/>
            <person name="Felis G.E."/>
            <person name="de Vos W.M."/>
            <person name="Barrangou R."/>
            <person name="Klaenhammer T.R."/>
            <person name="Caufield P.W."/>
            <person name="Cui Y."/>
            <person name="Zhang H."/>
            <person name="O'Toole P.W."/>
        </authorList>
    </citation>
    <scope>NUCLEOTIDE SEQUENCE [LARGE SCALE GENOMIC DNA]</scope>
    <source>
        <strain evidence="9 10">DSM 12744</strain>
    </source>
</reference>
<feature type="domain" description="ABC transmembrane type-1" evidence="8">
    <location>
        <begin position="279"/>
        <end position="478"/>
    </location>
</feature>
<evidence type="ECO:0000259" key="8">
    <source>
        <dbReference type="PROSITE" id="PS50928"/>
    </source>
</evidence>
<evidence type="ECO:0000256" key="5">
    <source>
        <dbReference type="ARBA" id="ARBA00022989"/>
    </source>
</evidence>
<evidence type="ECO:0000313" key="10">
    <source>
        <dbReference type="Proteomes" id="UP000051330"/>
    </source>
</evidence>
<gene>
    <name evidence="9" type="ORF">FD09_GL001832</name>
</gene>
<comment type="subcellular location">
    <subcellularLocation>
        <location evidence="1 7">Cell membrane</location>
        <topology evidence="1 7">Multi-pass membrane protein</topology>
    </subcellularLocation>
</comment>
<dbReference type="PANTHER" id="PTHR30465:SF0">
    <property type="entry name" value="OLIGOPEPTIDE TRANSPORT SYSTEM PERMEASE PROTEIN APPB"/>
    <property type="match status" value="1"/>
</dbReference>
<keyword evidence="3" id="KW-1003">Cell membrane</keyword>
<name>A0A0R1N8H0_9LACO</name>
<dbReference type="CDD" id="cd06261">
    <property type="entry name" value="TM_PBP2"/>
    <property type="match status" value="1"/>
</dbReference>
<dbReference type="SUPFAM" id="SSF161098">
    <property type="entry name" value="MetI-like"/>
    <property type="match status" value="1"/>
</dbReference>
<dbReference type="EMBL" id="AZEC01000003">
    <property type="protein sequence ID" value="KRL13802.1"/>
    <property type="molecule type" value="Genomic_DNA"/>
</dbReference>
<dbReference type="OrthoDB" id="9773683at2"/>
<accession>A0A0R1N8H0</accession>
<evidence type="ECO:0000256" key="7">
    <source>
        <dbReference type="RuleBase" id="RU363032"/>
    </source>
</evidence>
<organism evidence="9 10">
    <name type="scientific">Schleiferilactobacillus perolens DSM 12744</name>
    <dbReference type="NCBI Taxonomy" id="1423792"/>
    <lineage>
        <taxon>Bacteria</taxon>
        <taxon>Bacillati</taxon>
        <taxon>Bacillota</taxon>
        <taxon>Bacilli</taxon>
        <taxon>Lactobacillales</taxon>
        <taxon>Lactobacillaceae</taxon>
        <taxon>Schleiferilactobacillus</taxon>
    </lineage>
</organism>
<protein>
    <submittedName>
        <fullName evidence="9">Oligopeptide transport system permease protein AmiC</fullName>
    </submittedName>
</protein>
<dbReference type="GO" id="GO:0005886">
    <property type="term" value="C:plasma membrane"/>
    <property type="evidence" value="ECO:0007669"/>
    <property type="project" value="UniProtKB-SubCell"/>
</dbReference>
<dbReference type="InterPro" id="IPR035906">
    <property type="entry name" value="MetI-like_sf"/>
</dbReference>
<dbReference type="AlphaFoldDB" id="A0A0R1N8H0"/>
<dbReference type="PROSITE" id="PS50928">
    <property type="entry name" value="ABC_TM1"/>
    <property type="match status" value="1"/>
</dbReference>
<evidence type="ECO:0000256" key="3">
    <source>
        <dbReference type="ARBA" id="ARBA00022475"/>
    </source>
</evidence>
<feature type="transmembrane region" description="Helical" evidence="7">
    <location>
        <begin position="315"/>
        <end position="339"/>
    </location>
</feature>
<keyword evidence="6 7" id="KW-0472">Membrane</keyword>
<feature type="transmembrane region" description="Helical" evidence="7">
    <location>
        <begin position="459"/>
        <end position="481"/>
    </location>
</feature>
<comment type="caution">
    <text evidence="9">The sequence shown here is derived from an EMBL/GenBank/DDBJ whole genome shotgun (WGS) entry which is preliminary data.</text>
</comment>
<feature type="transmembrane region" description="Helical" evidence="7">
    <location>
        <begin position="12"/>
        <end position="31"/>
    </location>
</feature>
<evidence type="ECO:0000256" key="2">
    <source>
        <dbReference type="ARBA" id="ARBA00022448"/>
    </source>
</evidence>
<dbReference type="InterPro" id="IPR000515">
    <property type="entry name" value="MetI-like"/>
</dbReference>
<dbReference type="STRING" id="1423792.FD09_GL001832"/>
<feature type="transmembrane region" description="Helical" evidence="7">
    <location>
        <begin position="415"/>
        <end position="439"/>
    </location>
</feature>